<evidence type="ECO:0000313" key="6">
    <source>
        <dbReference type="EMBL" id="KAK0725296.1"/>
    </source>
</evidence>
<dbReference type="SUPFAM" id="SSF51445">
    <property type="entry name" value="(Trans)glycosidases"/>
    <property type="match status" value="1"/>
</dbReference>
<protein>
    <submittedName>
        <fullName evidence="6">Glycoside hydrolase superfamily</fullName>
    </submittedName>
</protein>
<dbReference type="GO" id="GO:0005576">
    <property type="term" value="C:extracellular region"/>
    <property type="evidence" value="ECO:0007669"/>
    <property type="project" value="TreeGrafter"/>
</dbReference>
<dbReference type="GO" id="GO:0009277">
    <property type="term" value="C:fungal-type cell wall"/>
    <property type="evidence" value="ECO:0007669"/>
    <property type="project" value="TreeGrafter"/>
</dbReference>
<accession>A0AA40B0F1</accession>
<evidence type="ECO:0000256" key="1">
    <source>
        <dbReference type="ARBA" id="ARBA00004196"/>
    </source>
</evidence>
<feature type="signal peptide" evidence="5">
    <location>
        <begin position="1"/>
        <end position="18"/>
    </location>
</feature>
<keyword evidence="7" id="KW-1185">Reference proteome</keyword>
<gene>
    <name evidence="6" type="ORF">B0H67DRAFT_641739</name>
</gene>
<dbReference type="InterPro" id="IPR017853">
    <property type="entry name" value="GH"/>
</dbReference>
<name>A0AA40B0F1_9PEZI</name>
<feature type="region of interest" description="Disordered" evidence="4">
    <location>
        <begin position="106"/>
        <end position="166"/>
    </location>
</feature>
<reference evidence="6" key="1">
    <citation type="submission" date="2023-06" db="EMBL/GenBank/DDBJ databases">
        <title>Genome-scale phylogeny and comparative genomics of the fungal order Sordariales.</title>
        <authorList>
            <consortium name="Lawrence Berkeley National Laboratory"/>
            <person name="Hensen N."/>
            <person name="Bonometti L."/>
            <person name="Westerberg I."/>
            <person name="Brannstrom I.O."/>
            <person name="Guillou S."/>
            <person name="Cros-Aarteil S."/>
            <person name="Calhoun S."/>
            <person name="Haridas S."/>
            <person name="Kuo A."/>
            <person name="Mondo S."/>
            <person name="Pangilinan J."/>
            <person name="Riley R."/>
            <person name="Labutti K."/>
            <person name="Andreopoulos B."/>
            <person name="Lipzen A."/>
            <person name="Chen C."/>
            <person name="Yanf M."/>
            <person name="Daum C."/>
            <person name="Ng V."/>
            <person name="Clum A."/>
            <person name="Steindorff A."/>
            <person name="Ohm R."/>
            <person name="Martin F."/>
            <person name="Silar P."/>
            <person name="Natvig D."/>
            <person name="Lalanne C."/>
            <person name="Gautier V."/>
            <person name="Ament-Velasquez S.L."/>
            <person name="Kruys A."/>
            <person name="Hutchinson M.I."/>
            <person name="Powell A.J."/>
            <person name="Barry K."/>
            <person name="Miller A.N."/>
            <person name="Grigoriev I.V."/>
            <person name="Debuchy R."/>
            <person name="Gladieux P."/>
            <person name="Thoren M.H."/>
            <person name="Johannesson H."/>
        </authorList>
    </citation>
    <scope>NUCLEOTIDE SEQUENCE</scope>
    <source>
        <strain evidence="6">SMH4607-1</strain>
    </source>
</reference>
<feature type="compositionally biased region" description="Polar residues" evidence="4">
    <location>
        <begin position="154"/>
        <end position="166"/>
    </location>
</feature>
<keyword evidence="3 6" id="KW-0378">Hydrolase</keyword>
<dbReference type="GO" id="GO:0042973">
    <property type="term" value="F:glucan endo-1,3-beta-D-glucosidase activity"/>
    <property type="evidence" value="ECO:0007669"/>
    <property type="project" value="TreeGrafter"/>
</dbReference>
<evidence type="ECO:0000256" key="5">
    <source>
        <dbReference type="SAM" id="SignalP"/>
    </source>
</evidence>
<dbReference type="PANTHER" id="PTHR16631">
    <property type="entry name" value="GLUCAN 1,3-BETA-GLUCOSIDASE"/>
    <property type="match status" value="1"/>
</dbReference>
<dbReference type="Proteomes" id="UP001172102">
    <property type="component" value="Unassembled WGS sequence"/>
</dbReference>
<dbReference type="Gene3D" id="3.20.20.80">
    <property type="entry name" value="Glycosidases"/>
    <property type="match status" value="2"/>
</dbReference>
<evidence type="ECO:0000256" key="3">
    <source>
        <dbReference type="ARBA" id="ARBA00022801"/>
    </source>
</evidence>
<organism evidence="6 7">
    <name type="scientific">Lasiosphaeris hirsuta</name>
    <dbReference type="NCBI Taxonomy" id="260670"/>
    <lineage>
        <taxon>Eukaryota</taxon>
        <taxon>Fungi</taxon>
        <taxon>Dikarya</taxon>
        <taxon>Ascomycota</taxon>
        <taxon>Pezizomycotina</taxon>
        <taxon>Sordariomycetes</taxon>
        <taxon>Sordariomycetidae</taxon>
        <taxon>Sordariales</taxon>
        <taxon>Lasiosphaeriaceae</taxon>
        <taxon>Lasiosphaeris</taxon>
    </lineage>
</organism>
<comment type="caution">
    <text evidence="6">The sequence shown here is derived from an EMBL/GenBank/DDBJ whole genome shotgun (WGS) entry which is preliminary data.</text>
</comment>
<feature type="compositionally biased region" description="Pro residues" evidence="4">
    <location>
        <begin position="106"/>
        <end position="126"/>
    </location>
</feature>
<sequence>MRFGFALTLALLWNGAAAQFPGHRHGQNHRPRFFWPGGDNGRTVTLADNAATTETQVPGVVVYVDEEGSATRTTTELFKVVPSAKLQPTPAGGPFGNRPPFFGPVFGPPIVPAPAPPLPPPSPPQPTKTISSQSPPSSPIPKINPGPTAGNGGTKDSNSTTNPVTGVTYSPYNADGTCRSASDVYADFQQLAAQQAPPYTVVRIYGVDCDQVAAVLPAARAIGVKMFLGIFNLDGLDEQVATLVRAVQASEGGWGLVDTISVGNELINNGQATPRQVVDAVAAARASLRSAGYQGPVVTVDTFLAVERFPVLCDASDYCAINVHPFFDGNTAAGQAGQFVLRKVADVREVLLDSGKKVVVTESGWPWQGNTNGLAVPGRQNQKLAVQSIVDVYGASNPDGLILFTAFDDGWKKAEAGTFYAEQFWGMYL</sequence>
<evidence type="ECO:0000256" key="2">
    <source>
        <dbReference type="ARBA" id="ARBA00008773"/>
    </source>
</evidence>
<feature type="chain" id="PRO_5041239170" evidence="5">
    <location>
        <begin position="19"/>
        <end position="429"/>
    </location>
</feature>
<evidence type="ECO:0000313" key="7">
    <source>
        <dbReference type="Proteomes" id="UP001172102"/>
    </source>
</evidence>
<dbReference type="InterPro" id="IPR050732">
    <property type="entry name" value="Beta-glucan_modifiers"/>
</dbReference>
<comment type="similarity">
    <text evidence="2">Belongs to the glycosyl hydrolase 17 family.</text>
</comment>
<keyword evidence="5" id="KW-0732">Signal</keyword>
<dbReference type="GO" id="GO:0071555">
    <property type="term" value="P:cell wall organization"/>
    <property type="evidence" value="ECO:0007669"/>
    <property type="project" value="TreeGrafter"/>
</dbReference>
<dbReference type="AlphaFoldDB" id="A0AA40B0F1"/>
<comment type="subcellular location">
    <subcellularLocation>
        <location evidence="1">Cell envelope</location>
    </subcellularLocation>
</comment>
<dbReference type="PANTHER" id="PTHR16631:SF14">
    <property type="entry name" value="FAMILY 17 GLUCOSIDASE SCW10-RELATED"/>
    <property type="match status" value="1"/>
</dbReference>
<dbReference type="EMBL" id="JAUKUA010000002">
    <property type="protein sequence ID" value="KAK0725296.1"/>
    <property type="molecule type" value="Genomic_DNA"/>
</dbReference>
<proteinExistence type="inferred from homology"/>
<evidence type="ECO:0000256" key="4">
    <source>
        <dbReference type="SAM" id="MobiDB-lite"/>
    </source>
</evidence>
<dbReference type="GO" id="GO:0009986">
    <property type="term" value="C:cell surface"/>
    <property type="evidence" value="ECO:0007669"/>
    <property type="project" value="TreeGrafter"/>
</dbReference>